<feature type="transmembrane region" description="Helical" evidence="7">
    <location>
        <begin position="120"/>
        <end position="141"/>
    </location>
</feature>
<dbReference type="AlphaFoldDB" id="A0AAD7XYF4"/>
<feature type="region of interest" description="Disordered" evidence="6">
    <location>
        <begin position="1"/>
        <end position="88"/>
    </location>
</feature>
<dbReference type="InterPro" id="IPR003807">
    <property type="entry name" value="DUF202"/>
</dbReference>
<evidence type="ECO:0000256" key="1">
    <source>
        <dbReference type="ARBA" id="ARBA00004651"/>
    </source>
</evidence>
<keyword evidence="10" id="KW-1185">Reference proteome</keyword>
<sequence>MEHDKHPLEPSSRRTSTTAAGSSGNHGNTNTSHNDSINSSHLDPDNAAHRSSSESYHPPFLVRSRSQAEKERMQRQLEQQKRTKSPYDTLRRVYERYSTSALLENKAAVARDHLANERTFLAWLRTSLSLVTVGVAITQLYKLSPDGVHAHSGRAIGATFVVLSIVFLYMANARYFHSQVALTKDRFPASRGAVLFGSTAVLAILIAMFVVIILDQKSS</sequence>
<organism evidence="9 10">
    <name type="scientific">Lichtheimia ornata</name>
    <dbReference type="NCBI Taxonomy" id="688661"/>
    <lineage>
        <taxon>Eukaryota</taxon>
        <taxon>Fungi</taxon>
        <taxon>Fungi incertae sedis</taxon>
        <taxon>Mucoromycota</taxon>
        <taxon>Mucoromycotina</taxon>
        <taxon>Mucoromycetes</taxon>
        <taxon>Mucorales</taxon>
        <taxon>Lichtheimiaceae</taxon>
        <taxon>Lichtheimia</taxon>
    </lineage>
</organism>
<feature type="domain" description="DUF202" evidence="8">
    <location>
        <begin position="111"/>
        <end position="179"/>
    </location>
</feature>
<evidence type="ECO:0000256" key="4">
    <source>
        <dbReference type="ARBA" id="ARBA00022989"/>
    </source>
</evidence>
<evidence type="ECO:0000256" key="6">
    <source>
        <dbReference type="SAM" id="MobiDB-lite"/>
    </source>
</evidence>
<comment type="subcellular location">
    <subcellularLocation>
        <location evidence="1">Cell membrane</location>
        <topology evidence="1">Multi-pass membrane protein</topology>
    </subcellularLocation>
</comment>
<keyword evidence="3 7" id="KW-0812">Transmembrane</keyword>
<feature type="transmembrane region" description="Helical" evidence="7">
    <location>
        <begin position="153"/>
        <end position="171"/>
    </location>
</feature>
<feature type="compositionally biased region" description="Basic and acidic residues" evidence="6">
    <location>
        <begin position="1"/>
        <end position="12"/>
    </location>
</feature>
<comment type="caution">
    <text evidence="9">The sequence shown here is derived from an EMBL/GenBank/DDBJ whole genome shotgun (WGS) entry which is preliminary data.</text>
</comment>
<evidence type="ECO:0000313" key="10">
    <source>
        <dbReference type="Proteomes" id="UP001234581"/>
    </source>
</evidence>
<feature type="compositionally biased region" description="Polar residues" evidence="6">
    <location>
        <begin position="25"/>
        <end position="41"/>
    </location>
</feature>
<evidence type="ECO:0000256" key="2">
    <source>
        <dbReference type="ARBA" id="ARBA00022475"/>
    </source>
</evidence>
<evidence type="ECO:0000313" key="9">
    <source>
        <dbReference type="EMBL" id="KAJ8661789.1"/>
    </source>
</evidence>
<name>A0AAD7XYF4_9FUNG</name>
<evidence type="ECO:0000259" key="8">
    <source>
        <dbReference type="Pfam" id="PF02656"/>
    </source>
</evidence>
<proteinExistence type="predicted"/>
<dbReference type="InterPro" id="IPR052053">
    <property type="entry name" value="IM_YidH-like"/>
</dbReference>
<dbReference type="Proteomes" id="UP001234581">
    <property type="component" value="Unassembled WGS sequence"/>
</dbReference>
<dbReference type="RefSeq" id="XP_058346702.1">
    <property type="nucleotide sequence ID" value="XM_058482678.1"/>
</dbReference>
<dbReference type="Pfam" id="PF02656">
    <property type="entry name" value="DUF202"/>
    <property type="match status" value="1"/>
</dbReference>
<evidence type="ECO:0000256" key="5">
    <source>
        <dbReference type="ARBA" id="ARBA00023136"/>
    </source>
</evidence>
<feature type="compositionally biased region" description="Basic and acidic residues" evidence="6">
    <location>
        <begin position="66"/>
        <end position="81"/>
    </location>
</feature>
<accession>A0AAD7XYF4</accession>
<dbReference type="GO" id="GO:0005886">
    <property type="term" value="C:plasma membrane"/>
    <property type="evidence" value="ECO:0007669"/>
    <property type="project" value="UniProtKB-SubCell"/>
</dbReference>
<gene>
    <name evidence="9" type="ORF">O0I10_002597</name>
</gene>
<reference evidence="9 10" key="1">
    <citation type="submission" date="2023-03" db="EMBL/GenBank/DDBJ databases">
        <title>Genome sequence of Lichtheimia ornata CBS 291.66.</title>
        <authorList>
            <person name="Mohabir J.T."/>
            <person name="Shea T.P."/>
            <person name="Kurbessoian T."/>
            <person name="Berby B."/>
            <person name="Fontaine J."/>
            <person name="Livny J."/>
            <person name="Gnirke A."/>
            <person name="Stajich J.E."/>
            <person name="Cuomo C.A."/>
        </authorList>
    </citation>
    <scope>NUCLEOTIDE SEQUENCE [LARGE SCALE GENOMIC DNA]</scope>
    <source>
        <strain evidence="9">CBS 291.66</strain>
    </source>
</reference>
<evidence type="ECO:0000256" key="7">
    <source>
        <dbReference type="SAM" id="Phobius"/>
    </source>
</evidence>
<dbReference type="EMBL" id="JARTCD010000007">
    <property type="protein sequence ID" value="KAJ8661789.1"/>
    <property type="molecule type" value="Genomic_DNA"/>
</dbReference>
<protein>
    <recommendedName>
        <fullName evidence="8">DUF202 domain-containing protein</fullName>
    </recommendedName>
</protein>
<dbReference type="GeneID" id="83210014"/>
<feature type="compositionally biased region" description="Basic and acidic residues" evidence="6">
    <location>
        <begin position="42"/>
        <end position="52"/>
    </location>
</feature>
<keyword evidence="5 7" id="KW-0472">Membrane</keyword>
<feature type="compositionally biased region" description="Low complexity" evidence="6">
    <location>
        <begin position="13"/>
        <end position="23"/>
    </location>
</feature>
<evidence type="ECO:0000256" key="3">
    <source>
        <dbReference type="ARBA" id="ARBA00022692"/>
    </source>
</evidence>
<keyword evidence="2" id="KW-1003">Cell membrane</keyword>
<keyword evidence="4 7" id="KW-1133">Transmembrane helix</keyword>
<dbReference type="PANTHER" id="PTHR34187:SF2">
    <property type="entry name" value="DUF202 DOMAIN-CONTAINING PROTEIN"/>
    <property type="match status" value="1"/>
</dbReference>
<feature type="transmembrane region" description="Helical" evidence="7">
    <location>
        <begin position="192"/>
        <end position="214"/>
    </location>
</feature>
<dbReference type="PANTHER" id="PTHR34187">
    <property type="entry name" value="FGR18P"/>
    <property type="match status" value="1"/>
</dbReference>